<dbReference type="Proteomes" id="UP000325440">
    <property type="component" value="Unassembled WGS sequence"/>
</dbReference>
<dbReference type="AlphaFoldDB" id="A0A5E4M5Z2"/>
<evidence type="ECO:0000313" key="2">
    <source>
        <dbReference type="Proteomes" id="UP000325440"/>
    </source>
</evidence>
<accession>A0A5E4M5Z2</accession>
<dbReference type="EMBL" id="CABPRJ010000216">
    <property type="protein sequence ID" value="VVC27580.1"/>
    <property type="molecule type" value="Genomic_DNA"/>
</dbReference>
<organism evidence="1 2">
    <name type="scientific">Cinara cedri</name>
    <dbReference type="NCBI Taxonomy" id="506608"/>
    <lineage>
        <taxon>Eukaryota</taxon>
        <taxon>Metazoa</taxon>
        <taxon>Ecdysozoa</taxon>
        <taxon>Arthropoda</taxon>
        <taxon>Hexapoda</taxon>
        <taxon>Insecta</taxon>
        <taxon>Pterygota</taxon>
        <taxon>Neoptera</taxon>
        <taxon>Paraneoptera</taxon>
        <taxon>Hemiptera</taxon>
        <taxon>Sternorrhyncha</taxon>
        <taxon>Aphidomorpha</taxon>
        <taxon>Aphidoidea</taxon>
        <taxon>Aphididae</taxon>
        <taxon>Lachninae</taxon>
        <taxon>Cinara</taxon>
    </lineage>
</organism>
<evidence type="ECO:0000313" key="1">
    <source>
        <dbReference type="EMBL" id="VVC27580.1"/>
    </source>
</evidence>
<keyword evidence="2" id="KW-1185">Reference proteome</keyword>
<reference evidence="1 2" key="1">
    <citation type="submission" date="2019-08" db="EMBL/GenBank/DDBJ databases">
        <authorList>
            <person name="Alioto T."/>
            <person name="Alioto T."/>
            <person name="Gomez Garrido J."/>
        </authorList>
    </citation>
    <scope>NUCLEOTIDE SEQUENCE [LARGE SCALE GENOMIC DNA]</scope>
</reference>
<name>A0A5E4M5Z2_9HEMI</name>
<gene>
    <name evidence="1" type="ORF">CINCED_3A013720</name>
</gene>
<protein>
    <submittedName>
        <fullName evidence="1">Uncharacterized protein</fullName>
    </submittedName>
</protein>
<proteinExistence type="predicted"/>
<sequence>EKVAKDKKFIKKLDDLIKLFSTLNANHENNRTIAYYLNKRLNSVSNLESIFSNIEAFLPAKAFVPMKSASNMEPTKLVQRKRKLLRKYDNKFLCYLHQSCF</sequence>
<feature type="non-terminal residue" evidence="1">
    <location>
        <position position="1"/>
    </location>
</feature>